<feature type="transmembrane region" description="Helical" evidence="7">
    <location>
        <begin position="60"/>
        <end position="78"/>
    </location>
</feature>
<evidence type="ECO:0008006" key="10">
    <source>
        <dbReference type="Google" id="ProtNLM"/>
    </source>
</evidence>
<feature type="transmembrane region" description="Helical" evidence="7">
    <location>
        <begin position="30"/>
        <end position="48"/>
    </location>
</feature>
<comment type="subcellular location">
    <subcellularLocation>
        <location evidence="1">Cell membrane</location>
        <topology evidence="1">Multi-pass membrane protein</topology>
    </subcellularLocation>
</comment>
<keyword evidence="4 7" id="KW-0812">Transmembrane</keyword>
<protein>
    <recommendedName>
        <fullName evidence="10">GlsB/YeaQ/YmgE family stress response membrane protein</fullName>
    </recommendedName>
</protein>
<dbReference type="RefSeq" id="WP_085377569.1">
    <property type="nucleotide sequence ID" value="NZ_CP020612.1"/>
</dbReference>
<evidence type="ECO:0000256" key="1">
    <source>
        <dbReference type="ARBA" id="ARBA00004651"/>
    </source>
</evidence>
<keyword evidence="5 7" id="KW-1133">Transmembrane helix</keyword>
<dbReference type="STRING" id="1945662.B0A89_07225"/>
<comment type="similarity">
    <text evidence="2">Belongs to the UPF0410 family.</text>
</comment>
<dbReference type="Pfam" id="PF04226">
    <property type="entry name" value="Transgly_assoc"/>
    <property type="match status" value="1"/>
</dbReference>
<keyword evidence="3" id="KW-1003">Cell membrane</keyword>
<dbReference type="OrthoDB" id="9815411at2"/>
<keyword evidence="9" id="KW-1185">Reference proteome</keyword>
<evidence type="ECO:0000256" key="5">
    <source>
        <dbReference type="ARBA" id="ARBA00022989"/>
    </source>
</evidence>
<feature type="transmembrane region" description="Helical" evidence="7">
    <location>
        <begin position="6"/>
        <end position="23"/>
    </location>
</feature>
<evidence type="ECO:0000256" key="6">
    <source>
        <dbReference type="ARBA" id="ARBA00023136"/>
    </source>
</evidence>
<name>A0A1W6CXE1_9RHOB</name>
<evidence type="ECO:0000256" key="7">
    <source>
        <dbReference type="SAM" id="Phobius"/>
    </source>
</evidence>
<gene>
    <name evidence="8" type="ORF">B0A89_07225</name>
</gene>
<reference evidence="8 9" key="1">
    <citation type="submission" date="2017-03" db="EMBL/GenBank/DDBJ databases">
        <title>Genome sequence of Paracoccus contaminans isolated from a water microcosm.</title>
        <authorList>
            <person name="Aurass P."/>
            <person name="Karste S."/>
            <person name="Trost E."/>
            <person name="Glaeser S.P."/>
            <person name="Kaempfer P."/>
            <person name="Flieger A."/>
        </authorList>
    </citation>
    <scope>NUCLEOTIDE SEQUENCE [LARGE SCALE GENOMIC DNA]</scope>
    <source>
        <strain evidence="9">RKI 16-01929T\LMG 29738T\CCM 8701T\CIP 111112T</strain>
    </source>
</reference>
<organism evidence="8 9">
    <name type="scientific">Paracoccus contaminans</name>
    <dbReference type="NCBI Taxonomy" id="1945662"/>
    <lineage>
        <taxon>Bacteria</taxon>
        <taxon>Pseudomonadati</taxon>
        <taxon>Pseudomonadota</taxon>
        <taxon>Alphaproteobacteria</taxon>
        <taxon>Rhodobacterales</taxon>
        <taxon>Paracoccaceae</taxon>
        <taxon>Paracoccus</taxon>
    </lineage>
</organism>
<dbReference type="GO" id="GO:0005886">
    <property type="term" value="C:plasma membrane"/>
    <property type="evidence" value="ECO:0007669"/>
    <property type="project" value="UniProtKB-SubCell"/>
</dbReference>
<evidence type="ECO:0000256" key="3">
    <source>
        <dbReference type="ARBA" id="ARBA00022475"/>
    </source>
</evidence>
<evidence type="ECO:0000256" key="2">
    <source>
        <dbReference type="ARBA" id="ARBA00011006"/>
    </source>
</evidence>
<accession>A0A1W6CXE1</accession>
<proteinExistence type="inferred from homology"/>
<dbReference type="EMBL" id="CP020612">
    <property type="protein sequence ID" value="ARJ69449.1"/>
    <property type="molecule type" value="Genomic_DNA"/>
</dbReference>
<evidence type="ECO:0000313" key="8">
    <source>
        <dbReference type="EMBL" id="ARJ69449.1"/>
    </source>
</evidence>
<dbReference type="KEGG" id="pcon:B0A89_07225"/>
<dbReference type="PANTHER" id="PTHR33884">
    <property type="entry name" value="UPF0410 PROTEIN YMGE"/>
    <property type="match status" value="1"/>
</dbReference>
<evidence type="ECO:0000256" key="4">
    <source>
        <dbReference type="ARBA" id="ARBA00022692"/>
    </source>
</evidence>
<keyword evidence="6 7" id="KW-0472">Membrane</keyword>
<evidence type="ECO:0000313" key="9">
    <source>
        <dbReference type="Proteomes" id="UP000193017"/>
    </source>
</evidence>
<dbReference type="AlphaFoldDB" id="A0A1W6CXE1"/>
<dbReference type="InterPro" id="IPR007341">
    <property type="entry name" value="Transgly_assoc"/>
</dbReference>
<dbReference type="Proteomes" id="UP000193017">
    <property type="component" value="Chromosome"/>
</dbReference>
<sequence>MQGLGWIASIIVGGLAGWIASSIMGTHTGVIANIIVGIVGGMVGNWLLGLAGINMRAGNAIAQGIAALVGAMFMIWVVQGLA</sequence>
<dbReference type="PANTHER" id="PTHR33884:SF3">
    <property type="entry name" value="UPF0410 PROTEIN YMGE"/>
    <property type="match status" value="1"/>
</dbReference>